<dbReference type="PANTHER" id="PTHR13455">
    <property type="entry name" value="TRANSCRIPTIONAL REPRESSOR P66-RELATED"/>
    <property type="match status" value="1"/>
</dbReference>
<gene>
    <name evidence="8" type="ORF">BOKJ2_LOCUS749</name>
</gene>
<protein>
    <recommendedName>
        <fullName evidence="10">P66_CC domain-containing protein</fullName>
    </recommendedName>
</protein>
<keyword evidence="3 6" id="KW-0175">Coiled coil</keyword>
<feature type="region of interest" description="Disordered" evidence="7">
    <location>
        <begin position="207"/>
        <end position="229"/>
    </location>
</feature>
<evidence type="ECO:0000256" key="2">
    <source>
        <dbReference type="ARBA" id="ARBA00023015"/>
    </source>
</evidence>
<evidence type="ECO:0000313" key="8">
    <source>
        <dbReference type="EMBL" id="CAD5206065.1"/>
    </source>
</evidence>
<dbReference type="Gene3D" id="6.10.250.1650">
    <property type="match status" value="1"/>
</dbReference>
<evidence type="ECO:0000313" key="9">
    <source>
        <dbReference type="Proteomes" id="UP000614601"/>
    </source>
</evidence>
<keyword evidence="2" id="KW-0805">Transcription regulation</keyword>
<feature type="region of interest" description="Disordered" evidence="7">
    <location>
        <begin position="270"/>
        <end position="305"/>
    </location>
</feature>
<feature type="region of interest" description="Disordered" evidence="7">
    <location>
        <begin position="538"/>
        <end position="571"/>
    </location>
</feature>
<evidence type="ECO:0000256" key="5">
    <source>
        <dbReference type="ARBA" id="ARBA00023242"/>
    </source>
</evidence>
<accession>A0A811JRV6</accession>
<sequence length="709" mass="77738">MAKGRCFQASSEADLAENSLRRSTRVSALQAQKKLKNKDGMVDSQVIQNGVNHTELPDLPIKTTAADAEALESPKKKKRKLSGAGNMDQYDCAFGIKVDEDGDVVAMTEDSELSSLNEEETKQVKEKWEEHTSKLKDLNNEKLREREVQVKDLEASLRTEEALLAMLKKTKQLQSKKGQHDPKLLASVAQNSSGAAYKPAIAAPSAKLNGGVSKQNRPNKTQKNGQQTITPQQQQALQKLIETKQLRPEHLQQLAQLAGPQFTQIIGHIASQHQKQQEMQREKDAELQKKAEVARREQERKSQAAAAAAAALEAERQAKLSEQTQTQKINAARQQLRRHLESQLLQLPAPKTPANDLNFIPNAAQPDFCYLLGLDLVVQRNLKDKTVFKKVDVNPYLCEECGTDFTPSWKVISGDKGELHVYCEQCVKIATKRKVRNERTSLYKKVFQKIAEQEKEFDRQISSGKFNEATSSTATTSNGTSTPSKNTANFNAAALSGLSGAAKALNQSAASLAAAAGSGASPASMAARSFQNNMRNTASTTKDVKKPISTPTTTSTPSSSANRKRPNSSTNNAQMQQLLTAMMQNPQMAQQMQHFNQLNMLRNNPVMLAALSSNPQMLQQLMQRTSSSNSSGSSSSSNNNTAQLMQQFLTAQYLAANQSGSQSSSSSNSNSAALQHLLNSNQQQLMRQLGSNNNIMQALQQMTAVSRKK</sequence>
<keyword evidence="9" id="KW-1185">Reference proteome</keyword>
<feature type="region of interest" description="Disordered" evidence="7">
    <location>
        <begin position="461"/>
        <end position="485"/>
    </location>
</feature>
<dbReference type="AlphaFoldDB" id="A0A811JRV6"/>
<dbReference type="EMBL" id="CAJFCW020000001">
    <property type="protein sequence ID" value="CAG9080362.1"/>
    <property type="molecule type" value="Genomic_DNA"/>
</dbReference>
<feature type="compositionally biased region" description="Low complexity" evidence="7">
    <location>
        <begin position="549"/>
        <end position="560"/>
    </location>
</feature>
<proteinExistence type="predicted"/>
<evidence type="ECO:0000256" key="3">
    <source>
        <dbReference type="ARBA" id="ARBA00023054"/>
    </source>
</evidence>
<name>A0A811JRV6_9BILA</name>
<dbReference type="Proteomes" id="UP000783686">
    <property type="component" value="Unassembled WGS sequence"/>
</dbReference>
<feature type="compositionally biased region" description="Low complexity" evidence="7">
    <location>
        <begin position="470"/>
        <end position="484"/>
    </location>
</feature>
<dbReference type="GO" id="GO:0000122">
    <property type="term" value="P:negative regulation of transcription by RNA polymerase II"/>
    <property type="evidence" value="ECO:0007669"/>
    <property type="project" value="InterPro"/>
</dbReference>
<keyword evidence="4" id="KW-0804">Transcription</keyword>
<feature type="coiled-coil region" evidence="6">
    <location>
        <begin position="121"/>
        <end position="170"/>
    </location>
</feature>
<comment type="subcellular location">
    <subcellularLocation>
        <location evidence="1">Nucleus</location>
    </subcellularLocation>
</comment>
<dbReference type="EMBL" id="CAJFDH010000001">
    <property type="protein sequence ID" value="CAD5206065.1"/>
    <property type="molecule type" value="Genomic_DNA"/>
</dbReference>
<evidence type="ECO:0000256" key="6">
    <source>
        <dbReference type="SAM" id="Coils"/>
    </source>
</evidence>
<evidence type="ECO:0000256" key="4">
    <source>
        <dbReference type="ARBA" id="ARBA00023163"/>
    </source>
</evidence>
<reference evidence="8" key="1">
    <citation type="submission" date="2020-09" db="EMBL/GenBank/DDBJ databases">
        <authorList>
            <person name="Kikuchi T."/>
        </authorList>
    </citation>
    <scope>NUCLEOTIDE SEQUENCE</scope>
    <source>
        <strain evidence="8">SH1</strain>
    </source>
</reference>
<organism evidence="8 9">
    <name type="scientific">Bursaphelenchus okinawaensis</name>
    <dbReference type="NCBI Taxonomy" id="465554"/>
    <lineage>
        <taxon>Eukaryota</taxon>
        <taxon>Metazoa</taxon>
        <taxon>Ecdysozoa</taxon>
        <taxon>Nematoda</taxon>
        <taxon>Chromadorea</taxon>
        <taxon>Rhabditida</taxon>
        <taxon>Tylenchina</taxon>
        <taxon>Tylenchomorpha</taxon>
        <taxon>Aphelenchoidea</taxon>
        <taxon>Aphelenchoididae</taxon>
        <taxon>Bursaphelenchus</taxon>
    </lineage>
</organism>
<evidence type="ECO:0000256" key="1">
    <source>
        <dbReference type="ARBA" id="ARBA00004123"/>
    </source>
</evidence>
<comment type="caution">
    <text evidence="8">The sequence shown here is derived from an EMBL/GenBank/DDBJ whole genome shotgun (WGS) entry which is preliminary data.</text>
</comment>
<dbReference type="InterPro" id="IPR040386">
    <property type="entry name" value="P66"/>
</dbReference>
<feature type="region of interest" description="Disordered" evidence="7">
    <location>
        <begin position="1"/>
        <end position="23"/>
    </location>
</feature>
<keyword evidence="5" id="KW-0539">Nucleus</keyword>
<dbReference type="GO" id="GO:0016581">
    <property type="term" value="C:NuRD complex"/>
    <property type="evidence" value="ECO:0007669"/>
    <property type="project" value="TreeGrafter"/>
</dbReference>
<evidence type="ECO:0000256" key="7">
    <source>
        <dbReference type="SAM" id="MobiDB-lite"/>
    </source>
</evidence>
<dbReference type="PANTHER" id="PTHR13455:SF7">
    <property type="entry name" value="SIMJANG, ISOFORM E"/>
    <property type="match status" value="1"/>
</dbReference>
<dbReference type="Proteomes" id="UP000614601">
    <property type="component" value="Unassembled WGS sequence"/>
</dbReference>
<dbReference type="OrthoDB" id="8186989at2759"/>
<feature type="compositionally biased region" description="Basic and acidic residues" evidence="7">
    <location>
        <begin position="275"/>
        <end position="302"/>
    </location>
</feature>
<evidence type="ECO:0008006" key="10">
    <source>
        <dbReference type="Google" id="ProtNLM"/>
    </source>
</evidence>
<feature type="compositionally biased region" description="Polar residues" evidence="7">
    <location>
        <begin position="212"/>
        <end position="221"/>
    </location>
</feature>